<keyword evidence="2" id="KW-0812">Transmembrane</keyword>
<sequence length="344" mass="36403">MGNLRELSPYAAEDAAGFVESMRRLKELSGMTFRELEEQAGRNGDVLARSTLADVLRRDRLPRPDVLAAFVRACGDGQRVGDWLDARERIAEGGGRAGVTPEPAPAASASPSSSAPAPRDEHEEVSAVGQDGEDAAARTPRRRRQSLLALAAVALLLVAGAGAWAWQSRAEDPRDGASDDIPVAKGERQAPVDGWVTIRPAGRTDLCLTDGRDRRGAYGSAVAVHLPCAEVPVPRTYLEPAGAGLYRVQWHHPELGKGCLTVMDTGPVKGMLEPRDDCANATLFRPEPAPEGSGAPGAYRFRTVPGAQCVGTADDSVAEGVEAVQEPCADAADSPDQYVVVRPD</sequence>
<dbReference type="InterPro" id="IPR001387">
    <property type="entry name" value="Cro/C1-type_HTH"/>
</dbReference>
<feature type="transmembrane region" description="Helical" evidence="2">
    <location>
        <begin position="147"/>
        <end position="166"/>
    </location>
</feature>
<dbReference type="EMBL" id="CP163429">
    <property type="protein sequence ID" value="XDP94672.1"/>
    <property type="molecule type" value="Genomic_DNA"/>
</dbReference>
<gene>
    <name evidence="3" type="ORF">AB5J57_14545</name>
</gene>
<dbReference type="AlphaFoldDB" id="A0AB39LLD6"/>
<protein>
    <submittedName>
        <fullName evidence="3">XRE family transcriptional regulator</fullName>
    </submittedName>
</protein>
<feature type="region of interest" description="Disordered" evidence="1">
    <location>
        <begin position="168"/>
        <end position="188"/>
    </location>
</feature>
<reference evidence="3" key="1">
    <citation type="submission" date="2024-07" db="EMBL/GenBank/DDBJ databases">
        <authorList>
            <person name="Yu S.T."/>
        </authorList>
    </citation>
    <scope>NUCLEOTIDE SEQUENCE</scope>
    <source>
        <strain evidence="3">R02</strain>
    </source>
</reference>
<accession>A0AB39LLD6</accession>
<name>A0AB39LLD6_9ACTN</name>
<keyword evidence="2" id="KW-1133">Transmembrane helix</keyword>
<dbReference type="CDD" id="cd00161">
    <property type="entry name" value="beta-trefoil_Ricin-like"/>
    <property type="match status" value="1"/>
</dbReference>
<keyword evidence="2" id="KW-0472">Membrane</keyword>
<evidence type="ECO:0000256" key="2">
    <source>
        <dbReference type="SAM" id="Phobius"/>
    </source>
</evidence>
<evidence type="ECO:0000256" key="1">
    <source>
        <dbReference type="SAM" id="MobiDB-lite"/>
    </source>
</evidence>
<evidence type="ECO:0000313" key="3">
    <source>
        <dbReference type="EMBL" id="XDP94672.1"/>
    </source>
</evidence>
<proteinExistence type="predicted"/>
<feature type="compositionally biased region" description="Low complexity" evidence="1">
    <location>
        <begin position="105"/>
        <end position="117"/>
    </location>
</feature>
<dbReference type="CDD" id="cd00093">
    <property type="entry name" value="HTH_XRE"/>
    <property type="match status" value="1"/>
</dbReference>
<organism evidence="3">
    <name type="scientific">Streptomyces sp. R02</name>
    <dbReference type="NCBI Taxonomy" id="3238623"/>
    <lineage>
        <taxon>Bacteria</taxon>
        <taxon>Bacillati</taxon>
        <taxon>Actinomycetota</taxon>
        <taxon>Actinomycetes</taxon>
        <taxon>Kitasatosporales</taxon>
        <taxon>Streptomycetaceae</taxon>
        <taxon>Streptomyces</taxon>
    </lineage>
</organism>
<feature type="region of interest" description="Disordered" evidence="1">
    <location>
        <begin position="94"/>
        <end position="140"/>
    </location>
</feature>
<dbReference type="RefSeq" id="WP_369156426.1">
    <property type="nucleotide sequence ID" value="NZ_CP163429.1"/>
</dbReference>